<sequence length="150" mass="16790">MTIPKLIERFNDETLKPYFQGIFPRDNPRNTRFAINFFTSIGLGKLTDDLRQFLNTSSTTTVHAPLNTSAPLHPLLAEAAKVAQMAKQTVESSESSSSSDSSRSSSSSRSPSPPRSSRRSRLRRDSRHIGGRSKRKSSRSYSPEMKSSRR</sequence>
<feature type="region of interest" description="Disordered" evidence="1">
    <location>
        <begin position="81"/>
        <end position="150"/>
    </location>
</feature>
<comment type="caution">
    <text evidence="2">The sequence shown here is derived from an EMBL/GenBank/DDBJ whole genome shotgun (WGS) entry which is preliminary data.</text>
</comment>
<dbReference type="OrthoDB" id="1924287at2759"/>
<protein>
    <submittedName>
        <fullName evidence="2">Pre-mRNA-splicing factor CWC22</fullName>
    </submittedName>
</protein>
<feature type="compositionally biased region" description="Low complexity" evidence="1">
    <location>
        <begin position="91"/>
        <end position="110"/>
    </location>
</feature>
<evidence type="ECO:0000256" key="1">
    <source>
        <dbReference type="SAM" id="MobiDB-lite"/>
    </source>
</evidence>
<organism evidence="2 3">
    <name type="scientific">Thelohanellus kitauei</name>
    <name type="common">Myxosporean</name>
    <dbReference type="NCBI Taxonomy" id="669202"/>
    <lineage>
        <taxon>Eukaryota</taxon>
        <taxon>Metazoa</taxon>
        <taxon>Cnidaria</taxon>
        <taxon>Myxozoa</taxon>
        <taxon>Myxosporea</taxon>
        <taxon>Bivalvulida</taxon>
        <taxon>Platysporina</taxon>
        <taxon>Myxobolidae</taxon>
        <taxon>Thelohanellus</taxon>
    </lineage>
</organism>
<dbReference type="AlphaFoldDB" id="A0A0C2J9B1"/>
<evidence type="ECO:0000313" key="2">
    <source>
        <dbReference type="EMBL" id="KII65683.1"/>
    </source>
</evidence>
<accession>A0A0C2J9B1</accession>
<dbReference type="EMBL" id="JWZT01003741">
    <property type="protein sequence ID" value="KII65683.1"/>
    <property type="molecule type" value="Genomic_DNA"/>
</dbReference>
<reference evidence="2 3" key="1">
    <citation type="journal article" date="2014" name="Genome Biol. Evol.">
        <title>The genome of the myxosporean Thelohanellus kitauei shows adaptations to nutrient acquisition within its fish host.</title>
        <authorList>
            <person name="Yang Y."/>
            <person name="Xiong J."/>
            <person name="Zhou Z."/>
            <person name="Huo F."/>
            <person name="Miao W."/>
            <person name="Ran C."/>
            <person name="Liu Y."/>
            <person name="Zhang J."/>
            <person name="Feng J."/>
            <person name="Wang M."/>
            <person name="Wang M."/>
            <person name="Wang L."/>
            <person name="Yao B."/>
        </authorList>
    </citation>
    <scope>NUCLEOTIDE SEQUENCE [LARGE SCALE GENOMIC DNA]</scope>
    <source>
        <strain evidence="2">Wuqing</strain>
    </source>
</reference>
<feature type="compositionally biased region" description="Basic residues" evidence="1">
    <location>
        <begin position="116"/>
        <end position="138"/>
    </location>
</feature>
<proteinExistence type="predicted"/>
<dbReference type="OMA" id="SKPRLEM"/>
<evidence type="ECO:0000313" key="3">
    <source>
        <dbReference type="Proteomes" id="UP000031668"/>
    </source>
</evidence>
<keyword evidence="3" id="KW-1185">Reference proteome</keyword>
<gene>
    <name evidence="2" type="ORF">RF11_16092</name>
</gene>
<dbReference type="Proteomes" id="UP000031668">
    <property type="component" value="Unassembled WGS sequence"/>
</dbReference>
<name>A0A0C2J9B1_THEKT</name>